<dbReference type="AlphaFoldDB" id="A0A0M8MVE8"/>
<dbReference type="GeneID" id="28727172"/>
<comment type="caution">
    <text evidence="1">The sequence shown here is derived from an EMBL/GenBank/DDBJ whole genome shotgun (WGS) entry which is preliminary data.</text>
</comment>
<dbReference type="EMBL" id="LGAV01000003">
    <property type="protein sequence ID" value="KOS14550.1"/>
    <property type="molecule type" value="Genomic_DNA"/>
</dbReference>
<evidence type="ECO:0000313" key="1">
    <source>
        <dbReference type="EMBL" id="KOS14550.1"/>
    </source>
</evidence>
<dbReference type="Proteomes" id="UP000037751">
    <property type="component" value="Unassembled WGS sequence"/>
</dbReference>
<reference evidence="1 2" key="1">
    <citation type="submission" date="2015-07" db="EMBL/GenBank/DDBJ databases">
        <title>Draft Genome Sequence of Malassezia furfur CBS1878 and Malassezia pachydermatis CBS1879.</title>
        <authorList>
            <person name="Triana S."/>
            <person name="Ohm R."/>
            <person name="Gonzalez A."/>
            <person name="DeCock H."/>
            <person name="Restrepo S."/>
            <person name="Celis A."/>
        </authorList>
    </citation>
    <scope>NUCLEOTIDE SEQUENCE [LARGE SCALE GENOMIC DNA]</scope>
    <source>
        <strain evidence="1 2">CBS 1879</strain>
    </source>
</reference>
<gene>
    <name evidence="1" type="ORF">Malapachy_0784</name>
</gene>
<sequence length="323" mass="36105">MAAPLATLCKGHRGVRDQARVYIDRVKIWEMQGNARSIQDISASIPAICVWLATEVVEGHDITMQDIVRASGLSPSKFEKSVDLIRNVVTLPTSTSRTRLPTRKAALTSQSTSLAQTKKPKLDKEALLDKAKAIQRGKFEPSSPFEPAATSSSMSFRAILPSPMEPMHRKIEPAESLPILPPPKPAPPPKVIKKTPVPAPLSKEQEQVHTRLLSVGIPKFREGIKFDVQPRRKRGRPPAERLTTQQIKDKMFLATLYSTRPEETPSQDASVPARYVRLSQLSSKEAHWMRPLPIPLVMSHVDPSAHQVSYQELWAARARQWHL</sequence>
<proteinExistence type="predicted"/>
<accession>A0A0M8MVE8</accession>
<keyword evidence="2" id="KW-1185">Reference proteome</keyword>
<evidence type="ECO:0000313" key="2">
    <source>
        <dbReference type="Proteomes" id="UP000037751"/>
    </source>
</evidence>
<organism evidence="1 2">
    <name type="scientific">Malassezia pachydermatis</name>
    <dbReference type="NCBI Taxonomy" id="77020"/>
    <lineage>
        <taxon>Eukaryota</taxon>
        <taxon>Fungi</taxon>
        <taxon>Dikarya</taxon>
        <taxon>Basidiomycota</taxon>
        <taxon>Ustilaginomycotina</taxon>
        <taxon>Malasseziomycetes</taxon>
        <taxon>Malasseziales</taxon>
        <taxon>Malasseziaceae</taxon>
        <taxon>Malassezia</taxon>
    </lineage>
</organism>
<protein>
    <submittedName>
        <fullName evidence="1">Uncharacterized protein</fullName>
    </submittedName>
</protein>
<name>A0A0M8MVE8_9BASI</name>
<dbReference type="VEuPathDB" id="FungiDB:Malapachy_0784"/>
<dbReference type="OrthoDB" id="3358956at2759"/>
<dbReference type="RefSeq" id="XP_017992182.1">
    <property type="nucleotide sequence ID" value="XM_018135297.1"/>
</dbReference>